<sequence>MSLASAIGPRKWMEEPTMPMVEGLLASGLINQDTRVKLKEINPNLKDEYQNHNFKKTNKVSSKRTTSTSCKSKDGSKKSTKPNEGQDSYYQKRKLLKLDQSSRLSHAKAKSTSLSESTSNYLSFVDPPPNFHISNDGNTNLNQCYSDDNNVSIGIPIDQLLLTKKRCVGKREIQRLLSDYMNKKNAYMTTIANTQMCKNDNDELNDPSFQYKELKKMLDITFATWNTAITTIRGYSDEYARLLYEIKKFYQTRVEKFPEIIAKYDEKIADLNSANDFQKETIDQINITIANKDNEINTLKKKMNELSLKITHLEIDKEEMNNRINDAEYMKEHIEEEYNTAVFKITKYEEEKKQSLHVLQSTQELLESCQNQIAHQETVIGKYEEEGASFRPLYTRAAYENQQYVKELNDLREQMKNMVVKQVTVSVEVQTNPVKIGNETKSKRNLNASRSTKKSSKKIRKLKSTINVGKLIEKYDPTVLNSTAAATPEPKKKMKKPSSTSKKVTHTSIMSPTNTNKFNNNASELMTPDQSLNPSSAVSPLIGEYIEKKQGILKSSDNFSHIVHCVSFDSVSDIFDISRDTQLASSQVSFARDPSNITFTNFKATAEDIRLAKSQAIFLNKGNEKKRSKCKTTNPSATLSPIISQSQNCTTSETVIQEESSACSTSNASPMQYQNSNTFQSPIPKRLTFQSPSPTSPLLQLPVDYVINEGFYIDAQLLVSCAYRLLPLPLGTSSKLIHQADPLIESVIRTGSGNISARSSDQCNVPTIKSFNWLIQRIIDFFHSVINLDKTSSPTFNSVAMLRAVIAENTKIESLSERILQDLIKTAMLYQQVPIVSVFLKVVTYEITTDEYKFLNMLFNIAFEFIYPKIGSLLANPELTPNSPTYQFLIHRDICNDIASKIFGHFKKEVTKMVNSITSCAKWPDMIDFWEFALKMITLFTKTHKQFQRQIRAILTLVRLNTNQKENITNNDDVIVTKQNFNDFMVFIRPTIKTKEIDKLYNRFNLECQHKTSVDSPVYNHKYMGFTGMYEKEEKPPSNTQLNFIRFCSAFPEITEDILALKFKEDFHLIYYSLTTPLQTLLQFIFKRFTEYAMFTQPRLLNPLLDMTKPVLLQMRNALLRCDTSMAFSCYRHVLQLIDLKCSEACPFTIFNEKIKIEAVDEVIKLVIAREKIAASHIFATEYSEYIKNMDGKEAKKNDINNDDASKEESQTDEENQNKEDQINEINKEKETEKEDQSQTKEDDDNKKENQINKESEKETKEENLNNQNQSNKESQTKEAAQTQKGCQTNNEDKDNANNEANEIKEEKKENQDNKDCKANNADQDKETNKSDENNIKKVTDHTKEEKQSGDSRKTIEKQTSEEIHDHIEMNQEENNQVKKDDKVNDNNKEEKDCHENENVGSKKSSQANEADILRNENQSNEKSQQNKENKRNNNNTTVTSSNENQNKAETQTQEANQTKKTNSAKPTRKYKMFSPTSRLRQSKEENQNLENKDNNVDKSKIQNKEEDQTKKENQNDIDSNTDSQVKDDQSNDASQASKDNQNNISDGNKEDDVNQTKKEIKDNENSQSKTFNHTDNKFKFFSPISRRKPSLEKRSHKNIRTDEVKKVDKQEEKINLENQTIGISQEKEENKRIEESTINKDHQDEKEQIKQNIQNEIINQIDQEEENQGIQDNLPVSNVMIRQNSQSTNDDQIINDSENKEIDSAHTNDSDIQNNNSVNDENNPRNANTIENDNANKEIFKKLAQKYKFNQKKFSKYSHKNESNNKEIQENQLNDDKANKDKNEISDDSENPQRAE</sequence>
<feature type="coiled-coil region" evidence="1">
    <location>
        <begin position="261"/>
        <end position="421"/>
    </location>
</feature>
<feature type="compositionally biased region" description="Basic residues" evidence="2">
    <location>
        <begin position="53"/>
        <end position="62"/>
    </location>
</feature>
<keyword evidence="1" id="KW-0175">Coiled coil</keyword>
<feature type="compositionally biased region" description="Low complexity" evidence="2">
    <location>
        <begin position="1651"/>
        <end position="1662"/>
    </location>
</feature>
<feature type="compositionally biased region" description="Polar residues" evidence="2">
    <location>
        <begin position="1399"/>
        <end position="1409"/>
    </location>
</feature>
<feature type="compositionally biased region" description="Basic and acidic residues" evidence="2">
    <location>
        <begin position="1291"/>
        <end position="1398"/>
    </location>
</feature>
<dbReference type="EMBL" id="JAPFFF010000004">
    <property type="protein sequence ID" value="KAK8891973.1"/>
    <property type="molecule type" value="Genomic_DNA"/>
</dbReference>
<feature type="compositionally biased region" description="Basic and acidic residues" evidence="2">
    <location>
        <begin position="1590"/>
        <end position="1600"/>
    </location>
</feature>
<reference evidence="3 4" key="1">
    <citation type="submission" date="2024-04" db="EMBL/GenBank/DDBJ databases">
        <title>Tritrichomonas musculus Genome.</title>
        <authorList>
            <person name="Alves-Ferreira E."/>
            <person name="Grigg M."/>
            <person name="Lorenzi H."/>
            <person name="Galac M."/>
        </authorList>
    </citation>
    <scope>NUCLEOTIDE SEQUENCE [LARGE SCALE GENOMIC DNA]</scope>
    <source>
        <strain evidence="3 4">EAF2021</strain>
    </source>
</reference>
<feature type="compositionally biased region" description="Basic and acidic residues" evidence="2">
    <location>
        <begin position="1548"/>
        <end position="1565"/>
    </location>
</feature>
<gene>
    <name evidence="3" type="ORF">M9Y10_029195</name>
</gene>
<proteinExistence type="predicted"/>
<feature type="region of interest" description="Disordered" evidence="2">
    <location>
        <begin position="1752"/>
        <end position="1797"/>
    </location>
</feature>
<evidence type="ECO:0000256" key="2">
    <source>
        <dbReference type="SAM" id="MobiDB-lite"/>
    </source>
</evidence>
<protein>
    <submittedName>
        <fullName evidence="3">Uncharacterized protein</fullName>
    </submittedName>
</protein>
<evidence type="ECO:0000256" key="1">
    <source>
        <dbReference type="SAM" id="Coils"/>
    </source>
</evidence>
<feature type="compositionally biased region" description="Polar residues" evidence="2">
    <location>
        <begin position="1532"/>
        <end position="1547"/>
    </location>
</feature>
<keyword evidence="4" id="KW-1185">Reference proteome</keyword>
<feature type="compositionally biased region" description="Basic and acidic residues" evidence="2">
    <location>
        <begin position="1626"/>
        <end position="1650"/>
    </location>
</feature>
<dbReference type="PANTHER" id="PTHR21713">
    <property type="entry name" value="NASCENT POLYPEPTIDE ASSOCIATED COMPLEX ALPHA SUBUNIT-RELATED"/>
    <property type="match status" value="1"/>
</dbReference>
<organism evidence="3 4">
    <name type="scientific">Tritrichomonas musculus</name>
    <dbReference type="NCBI Taxonomy" id="1915356"/>
    <lineage>
        <taxon>Eukaryota</taxon>
        <taxon>Metamonada</taxon>
        <taxon>Parabasalia</taxon>
        <taxon>Tritrichomonadida</taxon>
        <taxon>Tritrichomonadidae</taxon>
        <taxon>Tritrichomonas</taxon>
    </lineage>
</organism>
<feature type="region of interest" description="Disordered" evidence="2">
    <location>
        <begin position="439"/>
        <end position="459"/>
    </location>
</feature>
<feature type="compositionally biased region" description="Polar residues" evidence="2">
    <location>
        <begin position="509"/>
        <end position="518"/>
    </location>
</feature>
<feature type="region of interest" description="Disordered" evidence="2">
    <location>
        <begin position="483"/>
        <end position="518"/>
    </location>
</feature>
<feature type="compositionally biased region" description="Basic and acidic residues" evidence="2">
    <location>
        <begin position="1482"/>
        <end position="1515"/>
    </location>
</feature>
<dbReference type="InterPro" id="IPR016641">
    <property type="entry name" value="EGD2/NACA0like"/>
</dbReference>
<comment type="caution">
    <text evidence="3">The sequence shown here is derived from an EMBL/GenBank/DDBJ whole genome shotgun (WGS) entry which is preliminary data.</text>
</comment>
<feature type="compositionally biased region" description="Polar residues" evidence="2">
    <location>
        <begin position="1270"/>
        <end position="1289"/>
    </location>
</feature>
<dbReference type="Proteomes" id="UP001470230">
    <property type="component" value="Unassembled WGS sequence"/>
</dbReference>
<feature type="compositionally biased region" description="Basic and acidic residues" evidence="2">
    <location>
        <begin position="1195"/>
        <end position="1264"/>
    </location>
</feature>
<evidence type="ECO:0000313" key="4">
    <source>
        <dbReference type="Proteomes" id="UP001470230"/>
    </source>
</evidence>
<feature type="compositionally biased region" description="Polar residues" evidence="2">
    <location>
        <begin position="1448"/>
        <end position="1466"/>
    </location>
</feature>
<feature type="region of interest" description="Disordered" evidence="2">
    <location>
        <begin position="1195"/>
        <end position="1600"/>
    </location>
</feature>
<feature type="compositionally biased region" description="Polar residues" evidence="2">
    <location>
        <begin position="1711"/>
        <end position="1734"/>
    </location>
</feature>
<accession>A0ABR2KLX5</accession>
<feature type="compositionally biased region" description="Polar residues" evidence="2">
    <location>
        <begin position="1675"/>
        <end position="1697"/>
    </location>
</feature>
<feature type="region of interest" description="Disordered" evidence="2">
    <location>
        <begin position="1623"/>
        <end position="1738"/>
    </location>
</feature>
<feature type="compositionally biased region" description="Low complexity" evidence="2">
    <location>
        <begin position="1433"/>
        <end position="1446"/>
    </location>
</feature>
<evidence type="ECO:0000313" key="3">
    <source>
        <dbReference type="EMBL" id="KAK8891973.1"/>
    </source>
</evidence>
<feature type="compositionally biased region" description="Basic and acidic residues" evidence="2">
    <location>
        <begin position="1698"/>
        <end position="1710"/>
    </location>
</feature>
<feature type="region of interest" description="Disordered" evidence="2">
    <location>
        <begin position="49"/>
        <end position="90"/>
    </location>
</feature>
<feature type="compositionally biased region" description="Basic and acidic residues" evidence="2">
    <location>
        <begin position="1760"/>
        <end position="1797"/>
    </location>
</feature>
<name>A0ABR2KLX5_9EUKA</name>
<feature type="compositionally biased region" description="Low complexity" evidence="2">
    <location>
        <begin position="497"/>
        <end position="508"/>
    </location>
</feature>